<dbReference type="InterPro" id="IPR002744">
    <property type="entry name" value="MIP18-like"/>
</dbReference>
<dbReference type="Gene3D" id="3.30.300.130">
    <property type="entry name" value="Fe-S cluster assembly (FSCA)"/>
    <property type="match status" value="1"/>
</dbReference>
<organism evidence="2">
    <name type="scientific">uncultured Thermomicrobiales bacterium</name>
    <dbReference type="NCBI Taxonomy" id="1645740"/>
    <lineage>
        <taxon>Bacteria</taxon>
        <taxon>Pseudomonadati</taxon>
        <taxon>Thermomicrobiota</taxon>
        <taxon>Thermomicrobia</taxon>
        <taxon>Thermomicrobiales</taxon>
        <taxon>environmental samples</taxon>
    </lineage>
</organism>
<dbReference type="SUPFAM" id="SSF117916">
    <property type="entry name" value="Fe-S cluster assembly (FSCA) domain-like"/>
    <property type="match status" value="1"/>
</dbReference>
<sequence>MAAFTEEQVLENLRNVYDPEIGVNIVDLGLVYDVDVADAGDVLITMTLTSLGCPLGPVIVQEATSALSDLPAIGAVDVKLVWSPPWSPEKMSEEARDELGIW</sequence>
<evidence type="ECO:0000313" key="2">
    <source>
        <dbReference type="EMBL" id="CAA9539944.1"/>
    </source>
</evidence>
<dbReference type="Pfam" id="PF01883">
    <property type="entry name" value="FeS_assembly_P"/>
    <property type="match status" value="1"/>
</dbReference>
<gene>
    <name evidence="2" type="ORF">AVDCRST_MAG59-755</name>
</gene>
<dbReference type="PANTHER" id="PTHR42831:SF1">
    <property type="entry name" value="FE-S PROTEIN MATURATION AUXILIARY FACTOR YITW"/>
    <property type="match status" value="1"/>
</dbReference>
<protein>
    <submittedName>
        <fullName evidence="2">PaaD-like protein (DUF59) involved in Fe-S cluster assembly</fullName>
    </submittedName>
</protein>
<dbReference type="EMBL" id="CADCWF010000036">
    <property type="protein sequence ID" value="CAA9539944.1"/>
    <property type="molecule type" value="Genomic_DNA"/>
</dbReference>
<accession>A0A6J4U720</accession>
<dbReference type="PANTHER" id="PTHR42831">
    <property type="entry name" value="FE-S PROTEIN MATURATION AUXILIARY FACTOR YITW"/>
    <property type="match status" value="1"/>
</dbReference>
<dbReference type="InterPro" id="IPR034904">
    <property type="entry name" value="FSCA_dom_sf"/>
</dbReference>
<feature type="domain" description="MIP18 family-like" evidence="1">
    <location>
        <begin position="6"/>
        <end position="78"/>
    </location>
</feature>
<dbReference type="InterPro" id="IPR052339">
    <property type="entry name" value="Fe-S_Maturation_MIP18"/>
</dbReference>
<evidence type="ECO:0000259" key="1">
    <source>
        <dbReference type="Pfam" id="PF01883"/>
    </source>
</evidence>
<dbReference type="AlphaFoldDB" id="A0A6J4U720"/>
<proteinExistence type="predicted"/>
<reference evidence="2" key="1">
    <citation type="submission" date="2020-02" db="EMBL/GenBank/DDBJ databases">
        <authorList>
            <person name="Meier V. D."/>
        </authorList>
    </citation>
    <scope>NUCLEOTIDE SEQUENCE</scope>
    <source>
        <strain evidence="2">AVDCRST_MAG59</strain>
    </source>
</reference>
<name>A0A6J4U720_9BACT</name>